<feature type="compositionally biased region" description="Low complexity" evidence="7">
    <location>
        <begin position="762"/>
        <end position="777"/>
    </location>
</feature>
<comment type="caution">
    <text evidence="9">The sequence shown here is derived from an EMBL/GenBank/DDBJ whole genome shotgun (WGS) entry which is preliminary data.</text>
</comment>
<dbReference type="AlphaFoldDB" id="A0AAN7D7V0"/>
<name>A0AAN7D7V0_9FUNG</name>
<dbReference type="Pfam" id="PF04082">
    <property type="entry name" value="Fungal_trans"/>
    <property type="match status" value="1"/>
</dbReference>
<keyword evidence="4" id="KW-0238">DNA-binding</keyword>
<keyword evidence="2" id="KW-0862">Zinc</keyword>
<evidence type="ECO:0000256" key="6">
    <source>
        <dbReference type="ARBA" id="ARBA00023242"/>
    </source>
</evidence>
<keyword evidence="5" id="KW-0804">Transcription</keyword>
<evidence type="ECO:0000313" key="10">
    <source>
        <dbReference type="Proteomes" id="UP001304243"/>
    </source>
</evidence>
<keyword evidence="1" id="KW-0479">Metal-binding</keyword>
<dbReference type="GO" id="GO:0006351">
    <property type="term" value="P:DNA-templated transcription"/>
    <property type="evidence" value="ECO:0007669"/>
    <property type="project" value="InterPro"/>
</dbReference>
<feature type="region of interest" description="Disordered" evidence="7">
    <location>
        <begin position="648"/>
        <end position="712"/>
    </location>
</feature>
<dbReference type="GO" id="GO:0008270">
    <property type="term" value="F:zinc ion binding"/>
    <property type="evidence" value="ECO:0007669"/>
    <property type="project" value="InterPro"/>
</dbReference>
<evidence type="ECO:0000256" key="5">
    <source>
        <dbReference type="ARBA" id="ARBA00023163"/>
    </source>
</evidence>
<dbReference type="CDD" id="cd12148">
    <property type="entry name" value="fungal_TF_MHR"/>
    <property type="match status" value="1"/>
</dbReference>
<dbReference type="PANTHER" id="PTHR31313">
    <property type="entry name" value="TY1 ENHANCER ACTIVATOR"/>
    <property type="match status" value="1"/>
</dbReference>
<dbReference type="InterPro" id="IPR007219">
    <property type="entry name" value="XnlR_reg_dom"/>
</dbReference>
<organism evidence="9 10">
    <name type="scientific">Mucor velutinosus</name>
    <dbReference type="NCBI Taxonomy" id="708070"/>
    <lineage>
        <taxon>Eukaryota</taxon>
        <taxon>Fungi</taxon>
        <taxon>Fungi incertae sedis</taxon>
        <taxon>Mucoromycota</taxon>
        <taxon>Mucoromycotina</taxon>
        <taxon>Mucoromycetes</taxon>
        <taxon>Mucorales</taxon>
        <taxon>Mucorineae</taxon>
        <taxon>Mucoraceae</taxon>
        <taxon>Mucor</taxon>
    </lineage>
</organism>
<gene>
    <name evidence="9" type="ORF">ATC70_004966</name>
</gene>
<dbReference type="EMBL" id="JASEJX010000033">
    <property type="protein sequence ID" value="KAK4510535.1"/>
    <property type="molecule type" value="Genomic_DNA"/>
</dbReference>
<accession>A0AAN7D7V0</accession>
<evidence type="ECO:0000313" key="9">
    <source>
        <dbReference type="EMBL" id="KAK4510535.1"/>
    </source>
</evidence>
<keyword evidence="6" id="KW-0539">Nucleus</keyword>
<dbReference type="Proteomes" id="UP001304243">
    <property type="component" value="Unassembled WGS sequence"/>
</dbReference>
<evidence type="ECO:0000256" key="2">
    <source>
        <dbReference type="ARBA" id="ARBA00022833"/>
    </source>
</evidence>
<evidence type="ECO:0000256" key="7">
    <source>
        <dbReference type="SAM" id="MobiDB-lite"/>
    </source>
</evidence>
<keyword evidence="10" id="KW-1185">Reference proteome</keyword>
<dbReference type="InterPro" id="IPR051615">
    <property type="entry name" value="Transcr_Regulatory_Elem"/>
</dbReference>
<protein>
    <recommendedName>
        <fullName evidence="8">Xylanolytic transcriptional activator regulatory domain-containing protein</fullName>
    </recommendedName>
</protein>
<dbReference type="RefSeq" id="XP_064677201.1">
    <property type="nucleotide sequence ID" value="XM_064824265.1"/>
</dbReference>
<feature type="compositionally biased region" description="Polar residues" evidence="7">
    <location>
        <begin position="670"/>
        <end position="712"/>
    </location>
</feature>
<reference evidence="9 10" key="1">
    <citation type="submission" date="2022-11" db="EMBL/GenBank/DDBJ databases">
        <title>Mucor velutinosus strain NIH1002 WGS.</title>
        <authorList>
            <person name="Subramanian P."/>
            <person name="Mullikin J.C."/>
            <person name="Segre J.A."/>
            <person name="Zelazny A.M."/>
        </authorList>
    </citation>
    <scope>NUCLEOTIDE SEQUENCE [LARGE SCALE GENOMIC DNA]</scope>
    <source>
        <strain evidence="9 10">NIH1002</strain>
    </source>
</reference>
<dbReference type="GO" id="GO:0003677">
    <property type="term" value="F:DNA binding"/>
    <property type="evidence" value="ECO:0007669"/>
    <property type="project" value="UniProtKB-KW"/>
</dbReference>
<dbReference type="SMART" id="SM00906">
    <property type="entry name" value="Fungal_trans"/>
    <property type="match status" value="1"/>
</dbReference>
<feature type="compositionally biased region" description="Polar residues" evidence="7">
    <location>
        <begin position="53"/>
        <end position="66"/>
    </location>
</feature>
<evidence type="ECO:0000259" key="8">
    <source>
        <dbReference type="SMART" id="SM00906"/>
    </source>
</evidence>
<sequence>MWDGLFMLDMSQCKARRRPCSFSKDGTVDETQQLPDAYPANNSSVEDDRQPKQPHQYTNHSSTTSASKKRLLCMDDECQHANDVSLEQQKSKEQGELNKTFQQLERLSMMWPGEGREGRWLVDINLLFNGAEETTMNEPAQPTSASFLNLNNNLLALFFRHRHTIFPILPKSIFYRLLEHRDALITPLLLNSMYCNAAHYSQEDATEADNYFKTAQTLLDTYIDTPNLSLVISLCLLSTFESNRYGTGPPIGRSKACIYRDMACRMCYDLKLHKRYSFHNTGATPDDIELRKRAYWVCYCLDKVQSLVAGKPYLLSSKDIDIDFPVVLGTDDSSEFDVNTCFLEHIKLMQISERVLQLEIPDRQAGMLRSPENEQLVLDLDGQLLYWLRNLPPSLQWTPLNTNNDTIPTQPPQNALVAHLHLVFNFLEISVLQPIASTSLSSSPASLIIQQRCASVATNLTQLTCAMAEQPTFVISFAFMAEAIMAALRVHIMNCADEKTSTARHARFMFQRSLRSMRIILHHRVLDRIQDFATTIEKALVDADTGNSSSRNSSPKIHVLSPIIPRTTASASTHNTIVPMPMDHYSSVDERWPARANNNSNGILPYGLVSPTSSTASAPLEKSAVSRDEDIARPHSSLSQMNHVYSHLSAPHSSTTSMTTATPLMDPYSRPTTFQIPATTSSTPTAWRSPAVSPNHSKNSSSQPTPNQEQQQMEMYSNIWSRTSLENGLQQFSSDHLDNSFINSTRQQIRQEKEEKQHFEPAPSSSSSAAANTMQAASSFDTTVSGADSSNTAVGNGHMTADSELYSLWDQQANKNNEPQQQPATMLTPQPQTTSSRYGLGVYASAQQHHTDVIRQHMPDLKPSTSNRPVLLNHHGQVVVAGANQSNHSMH</sequence>
<feature type="region of interest" description="Disordered" evidence="7">
    <location>
        <begin position="747"/>
        <end position="777"/>
    </location>
</feature>
<proteinExistence type="predicted"/>
<feature type="domain" description="Xylanolytic transcriptional activator regulatory" evidence="8">
    <location>
        <begin position="256"/>
        <end position="331"/>
    </location>
</feature>
<feature type="region of interest" description="Disordered" evidence="7">
    <location>
        <begin position="19"/>
        <end position="66"/>
    </location>
</feature>
<evidence type="ECO:0000256" key="3">
    <source>
        <dbReference type="ARBA" id="ARBA00023015"/>
    </source>
</evidence>
<evidence type="ECO:0000256" key="4">
    <source>
        <dbReference type="ARBA" id="ARBA00023125"/>
    </source>
</evidence>
<keyword evidence="3" id="KW-0805">Transcription regulation</keyword>
<dbReference type="GeneID" id="89948652"/>
<feature type="compositionally biased region" description="Basic and acidic residues" evidence="7">
    <location>
        <begin position="749"/>
        <end position="759"/>
    </location>
</feature>
<dbReference type="PANTHER" id="PTHR31313:SF81">
    <property type="entry name" value="TY1 ENHANCER ACTIVATOR"/>
    <property type="match status" value="1"/>
</dbReference>
<evidence type="ECO:0000256" key="1">
    <source>
        <dbReference type="ARBA" id="ARBA00022723"/>
    </source>
</evidence>
<feature type="compositionally biased region" description="Polar residues" evidence="7">
    <location>
        <begin position="651"/>
        <end position="662"/>
    </location>
</feature>
<feature type="compositionally biased region" description="Polar residues" evidence="7">
    <location>
        <begin position="29"/>
        <end position="44"/>
    </location>
</feature>